<feature type="region of interest" description="Disordered" evidence="11">
    <location>
        <begin position="552"/>
        <end position="600"/>
    </location>
</feature>
<dbReference type="InterPro" id="IPR011009">
    <property type="entry name" value="Kinase-like_dom_sf"/>
</dbReference>
<dbReference type="SMART" id="SM00220">
    <property type="entry name" value="S_TKc"/>
    <property type="match status" value="1"/>
</dbReference>
<dbReference type="Gene3D" id="3.30.450.20">
    <property type="entry name" value="PAS domain"/>
    <property type="match status" value="2"/>
</dbReference>
<evidence type="ECO:0000256" key="3">
    <source>
        <dbReference type="ARBA" id="ARBA00012513"/>
    </source>
</evidence>
<keyword evidence="10" id="KW-0067">ATP-binding</keyword>
<evidence type="ECO:0000256" key="11">
    <source>
        <dbReference type="SAM" id="MobiDB-lite"/>
    </source>
</evidence>
<dbReference type="Pfam" id="PF00069">
    <property type="entry name" value="Pkinase"/>
    <property type="match status" value="2"/>
</dbReference>
<feature type="region of interest" description="Disordered" evidence="11">
    <location>
        <begin position="742"/>
        <end position="815"/>
    </location>
</feature>
<evidence type="ECO:0000256" key="2">
    <source>
        <dbReference type="ARBA" id="ARBA00009903"/>
    </source>
</evidence>
<dbReference type="InterPro" id="IPR000700">
    <property type="entry name" value="PAS-assoc_C"/>
</dbReference>
<organism evidence="15">
    <name type="scientific">Ettlia oleoabundans</name>
    <dbReference type="NCBI Taxonomy" id="1127754"/>
    <lineage>
        <taxon>Eukaryota</taxon>
        <taxon>Viridiplantae</taxon>
        <taxon>Chlorophyta</taxon>
        <taxon>core chlorophytes</taxon>
        <taxon>Chlorophyceae</taxon>
        <taxon>CS clade</taxon>
        <taxon>Chlamydomonadales</taxon>
        <taxon>Chlamydomonadales incertae sedis</taxon>
        <taxon>Ettlia</taxon>
    </lineage>
</organism>
<keyword evidence="4" id="KW-0723">Serine/threonine-protein kinase</keyword>
<evidence type="ECO:0000259" key="14">
    <source>
        <dbReference type="PROSITE" id="PS50113"/>
    </source>
</evidence>
<dbReference type="PANTHER" id="PTHR45637">
    <property type="entry name" value="FLIPPASE KINASE 1-RELATED"/>
    <property type="match status" value="1"/>
</dbReference>
<dbReference type="GO" id="GO:0004674">
    <property type="term" value="F:protein serine/threonine kinase activity"/>
    <property type="evidence" value="ECO:0007669"/>
    <property type="project" value="UniProtKB-KW"/>
</dbReference>
<evidence type="ECO:0000256" key="5">
    <source>
        <dbReference type="ARBA" id="ARBA00022543"/>
    </source>
</evidence>
<dbReference type="InterPro" id="IPR000719">
    <property type="entry name" value="Prot_kinase_dom"/>
</dbReference>
<evidence type="ECO:0000256" key="1">
    <source>
        <dbReference type="ARBA" id="ARBA00001917"/>
    </source>
</evidence>
<feature type="compositionally biased region" description="Low complexity" evidence="11">
    <location>
        <begin position="792"/>
        <end position="815"/>
    </location>
</feature>
<protein>
    <recommendedName>
        <fullName evidence="3">non-specific serine/threonine protein kinase</fullName>
        <ecNumber evidence="3">2.7.11.1</ecNumber>
    </recommendedName>
</protein>
<dbReference type="InterPro" id="IPR035965">
    <property type="entry name" value="PAS-like_dom_sf"/>
</dbReference>
<sequence>MPGAPTGGLGQVPVKAQLTSALAMLRHTFVVADATLPDMPLVFASEGFVQMTGYSMEEVLGHNCRFLQGEGTDPRDVKKLRDAIRNGTPCCTRLLNYRKDGTPFWNLLTMTPIKDEMGRVIKFVGVQVDVTNKTEGRAYTDSAGVPMLVHYDDRLKETVAKPIVDDVLTAVQEADGKAPVRLSRGSPSRAVPRVALDLATTVERIQSNFVIADPTLPDCPIVFASDPFLKLTGYRREEVLGRNCRFLQGRDTDRATVQELKASIRAGRECTVRLLNYTKAGKPFWNMLTVAPIKDIEDRPRFLVGVQVDVTEHPTAAEATPVGMQAANVVGQALQNMNWVGVDPWATFPTGLVSPKPHRRQDPATAALNEAVQRDGKLRLRHFARVKQLGSGDVGMVDLVQLVGSHHRFALKSLEKREMLERNKVGRVRTEEAILSKVDHPFLATLYGTLQTDTHLHFLLEYCSSGELYALLNSQPNKRLKEDVVRFYACEVLLALQYLHLLGFVYRDLKPENILLHESGHIMLTDFDLSYCQGSTSPSLLVLPQDHPAVQGANSSSAAAAPAGKAERTNGSSAASRSSSKDVRRASKEVPRMSKDGGRQPLALASGRHVLLVAQPDGRANSFVGTEEYLAPEVISGSSHTSMVDWWSFGILIYELLYGTTPFRGSRRDATFENVLKRPLTFPEVPAVSQECKDLITLLLNKEANKRLGARAGADEIKRHAWFAGVNWALVRHQDPPFMMPPRPSLSFEAPHPSLSDTPAFRGKSMDIRRPAPAVRSAEQQKAKSEGVAPSGTATPQAAAAQATPAAGPGHIDGF</sequence>
<evidence type="ECO:0000256" key="8">
    <source>
        <dbReference type="ARBA" id="ARBA00022741"/>
    </source>
</evidence>
<evidence type="ECO:0000259" key="13">
    <source>
        <dbReference type="PROSITE" id="PS50112"/>
    </source>
</evidence>
<feature type="domain" description="Protein kinase" evidence="12">
    <location>
        <begin position="383"/>
        <end position="723"/>
    </location>
</feature>
<feature type="domain" description="PAC" evidence="14">
    <location>
        <begin position="268"/>
        <end position="322"/>
    </location>
</feature>
<feature type="compositionally biased region" description="Basic and acidic residues" evidence="11">
    <location>
        <begin position="579"/>
        <end position="598"/>
    </location>
</feature>
<dbReference type="InterPro" id="IPR001610">
    <property type="entry name" value="PAC"/>
</dbReference>
<evidence type="ECO:0000259" key="12">
    <source>
        <dbReference type="PROSITE" id="PS50011"/>
    </source>
</evidence>
<dbReference type="Gene3D" id="3.30.200.20">
    <property type="entry name" value="Phosphorylase Kinase, domain 1"/>
    <property type="match status" value="1"/>
</dbReference>
<name>A0A126WWI1_9CHLO</name>
<proteinExistence type="evidence at transcript level"/>
<evidence type="ECO:0000256" key="10">
    <source>
        <dbReference type="ARBA" id="ARBA00022840"/>
    </source>
</evidence>
<keyword evidence="9" id="KW-0418">Kinase</keyword>
<dbReference type="Gene3D" id="1.10.510.10">
    <property type="entry name" value="Transferase(Phosphotransferase) domain 1"/>
    <property type="match status" value="2"/>
</dbReference>
<evidence type="ECO:0000256" key="7">
    <source>
        <dbReference type="ARBA" id="ARBA00022679"/>
    </source>
</evidence>
<accession>A0A126WWI1</accession>
<dbReference type="CDD" id="cd00130">
    <property type="entry name" value="PAS"/>
    <property type="match status" value="2"/>
</dbReference>
<keyword evidence="6" id="KW-0716">Sensory transduction</keyword>
<dbReference type="PROSITE" id="PS00108">
    <property type="entry name" value="PROTEIN_KINASE_ST"/>
    <property type="match status" value="1"/>
</dbReference>
<dbReference type="EC" id="2.7.11.1" evidence="3"/>
<feature type="compositionally biased region" description="Low complexity" evidence="11">
    <location>
        <begin position="553"/>
        <end position="564"/>
    </location>
</feature>
<keyword evidence="5" id="KW-0157">Chromophore</keyword>
<dbReference type="SUPFAM" id="SSF55785">
    <property type="entry name" value="PYP-like sensor domain (PAS domain)"/>
    <property type="match status" value="2"/>
</dbReference>
<feature type="domain" description="PAS" evidence="13">
    <location>
        <begin position="14"/>
        <end position="86"/>
    </location>
</feature>
<dbReference type="CDD" id="cd05574">
    <property type="entry name" value="STKc_phototropin_like"/>
    <property type="match status" value="1"/>
</dbReference>
<dbReference type="SMART" id="SM00086">
    <property type="entry name" value="PAC"/>
    <property type="match status" value="2"/>
</dbReference>
<keyword evidence="5" id="KW-0600">Photoreceptor protein</keyword>
<dbReference type="PROSITE" id="PS50011">
    <property type="entry name" value="PROTEIN_KINASE_DOM"/>
    <property type="match status" value="1"/>
</dbReference>
<dbReference type="Pfam" id="PF13426">
    <property type="entry name" value="PAS_9"/>
    <property type="match status" value="2"/>
</dbReference>
<keyword evidence="8" id="KW-0547">Nucleotide-binding</keyword>
<dbReference type="PROSITE" id="PS50112">
    <property type="entry name" value="PAS"/>
    <property type="match status" value="2"/>
</dbReference>
<dbReference type="GO" id="GO:0009882">
    <property type="term" value="F:blue light photoreceptor activity"/>
    <property type="evidence" value="ECO:0007669"/>
    <property type="project" value="UniProtKB-ARBA"/>
</dbReference>
<dbReference type="NCBIfam" id="TIGR00229">
    <property type="entry name" value="sensory_box"/>
    <property type="match status" value="2"/>
</dbReference>
<feature type="domain" description="PAS" evidence="13">
    <location>
        <begin position="194"/>
        <end position="267"/>
    </location>
</feature>
<evidence type="ECO:0000313" key="15">
    <source>
        <dbReference type="EMBL" id="AML76899.1"/>
    </source>
</evidence>
<evidence type="ECO:0000256" key="4">
    <source>
        <dbReference type="ARBA" id="ARBA00022527"/>
    </source>
</evidence>
<evidence type="ECO:0000256" key="9">
    <source>
        <dbReference type="ARBA" id="ARBA00022777"/>
    </source>
</evidence>
<evidence type="ECO:0000256" key="6">
    <source>
        <dbReference type="ARBA" id="ARBA00022606"/>
    </source>
</evidence>
<keyword evidence="7" id="KW-0808">Transferase</keyword>
<dbReference type="EMBL" id="KU698824">
    <property type="protein sequence ID" value="AML76899.1"/>
    <property type="molecule type" value="mRNA"/>
</dbReference>
<dbReference type="SMART" id="SM00091">
    <property type="entry name" value="PAS"/>
    <property type="match status" value="2"/>
</dbReference>
<dbReference type="GO" id="GO:0005524">
    <property type="term" value="F:ATP binding"/>
    <property type="evidence" value="ECO:0007669"/>
    <property type="project" value="UniProtKB-KW"/>
</dbReference>
<keyword evidence="5" id="KW-0675">Receptor</keyword>
<dbReference type="PROSITE" id="PS50113">
    <property type="entry name" value="PAC"/>
    <property type="match status" value="2"/>
</dbReference>
<dbReference type="InterPro" id="IPR008271">
    <property type="entry name" value="Ser/Thr_kinase_AS"/>
</dbReference>
<dbReference type="AlphaFoldDB" id="A0A126WWI1"/>
<dbReference type="SUPFAM" id="SSF56112">
    <property type="entry name" value="Protein kinase-like (PK-like)"/>
    <property type="match status" value="1"/>
</dbReference>
<comment type="cofactor">
    <cofactor evidence="1">
        <name>FMN</name>
        <dbReference type="ChEBI" id="CHEBI:58210"/>
    </cofactor>
</comment>
<feature type="domain" description="PAC" evidence="14">
    <location>
        <begin position="88"/>
        <end position="142"/>
    </location>
</feature>
<comment type="similarity">
    <text evidence="2">Belongs to the protein kinase superfamily. AGC Ser/Thr protein kinase family.</text>
</comment>
<reference evidence="15" key="1">
    <citation type="journal article" date="2016" name="Proc. Natl. Acad. Sci. U.S.A.">
        <title>Functional and topological diversity of LOV domain photoreceptors.</title>
        <authorList>
            <person name="Glantz S.T."/>
            <person name="Carpenter E.J."/>
            <person name="Melkonian M."/>
            <person name="Gardner K.H."/>
            <person name="Boyden E.S."/>
            <person name="Wong G.K."/>
            <person name="Chow B.Y."/>
        </authorList>
    </citation>
    <scope>NUCLEOTIDE SEQUENCE</scope>
    <source>
        <strain evidence="15">EEJO_2001538</strain>
    </source>
</reference>
<dbReference type="InterPro" id="IPR000014">
    <property type="entry name" value="PAS"/>
</dbReference>